<organism evidence="2 3">
    <name type="scientific">Marchantia polymorpha</name>
    <name type="common">Common liverwort</name>
    <name type="synonym">Marchantia aquatica</name>
    <dbReference type="NCBI Taxonomy" id="3197"/>
    <lineage>
        <taxon>Eukaryota</taxon>
        <taxon>Viridiplantae</taxon>
        <taxon>Streptophyta</taxon>
        <taxon>Embryophyta</taxon>
        <taxon>Marchantiophyta</taxon>
        <taxon>Marchantiopsida</taxon>
        <taxon>Marchantiidae</taxon>
        <taxon>Marchantiales</taxon>
        <taxon>Marchantiaceae</taxon>
        <taxon>Marchantia</taxon>
    </lineage>
</organism>
<keyword evidence="3" id="KW-1185">Reference proteome</keyword>
<dbReference type="EMBL" id="KZ772758">
    <property type="protein sequence ID" value="PTQ33730.1"/>
    <property type="molecule type" value="Genomic_DNA"/>
</dbReference>
<accession>A0A2R6WIP4</accession>
<evidence type="ECO:0000256" key="1">
    <source>
        <dbReference type="SAM" id="MobiDB-lite"/>
    </source>
</evidence>
<feature type="compositionally biased region" description="Basic and acidic residues" evidence="1">
    <location>
        <begin position="26"/>
        <end position="47"/>
    </location>
</feature>
<protein>
    <submittedName>
        <fullName evidence="2">Uncharacterized protein</fullName>
    </submittedName>
</protein>
<gene>
    <name evidence="2" type="ORF">MARPO_0086s0052</name>
</gene>
<name>A0A2R6WIP4_MARPO</name>
<reference evidence="3" key="1">
    <citation type="journal article" date="2017" name="Cell">
        <title>Insights into land plant evolution garnered from the Marchantia polymorpha genome.</title>
        <authorList>
            <person name="Bowman J.L."/>
            <person name="Kohchi T."/>
            <person name="Yamato K.T."/>
            <person name="Jenkins J."/>
            <person name="Shu S."/>
            <person name="Ishizaki K."/>
            <person name="Yamaoka S."/>
            <person name="Nishihama R."/>
            <person name="Nakamura Y."/>
            <person name="Berger F."/>
            <person name="Adam C."/>
            <person name="Aki S.S."/>
            <person name="Althoff F."/>
            <person name="Araki T."/>
            <person name="Arteaga-Vazquez M.A."/>
            <person name="Balasubrmanian S."/>
            <person name="Barry K."/>
            <person name="Bauer D."/>
            <person name="Boehm C.R."/>
            <person name="Briginshaw L."/>
            <person name="Caballero-Perez J."/>
            <person name="Catarino B."/>
            <person name="Chen F."/>
            <person name="Chiyoda S."/>
            <person name="Chovatia M."/>
            <person name="Davies K.M."/>
            <person name="Delmans M."/>
            <person name="Demura T."/>
            <person name="Dierschke T."/>
            <person name="Dolan L."/>
            <person name="Dorantes-Acosta A.E."/>
            <person name="Eklund D.M."/>
            <person name="Florent S.N."/>
            <person name="Flores-Sandoval E."/>
            <person name="Fujiyama A."/>
            <person name="Fukuzawa H."/>
            <person name="Galik B."/>
            <person name="Grimanelli D."/>
            <person name="Grimwood J."/>
            <person name="Grossniklaus U."/>
            <person name="Hamada T."/>
            <person name="Haseloff J."/>
            <person name="Hetherington A.J."/>
            <person name="Higo A."/>
            <person name="Hirakawa Y."/>
            <person name="Hundley H.N."/>
            <person name="Ikeda Y."/>
            <person name="Inoue K."/>
            <person name="Inoue S.I."/>
            <person name="Ishida S."/>
            <person name="Jia Q."/>
            <person name="Kakita M."/>
            <person name="Kanazawa T."/>
            <person name="Kawai Y."/>
            <person name="Kawashima T."/>
            <person name="Kennedy M."/>
            <person name="Kinose K."/>
            <person name="Kinoshita T."/>
            <person name="Kohara Y."/>
            <person name="Koide E."/>
            <person name="Komatsu K."/>
            <person name="Kopischke S."/>
            <person name="Kubo M."/>
            <person name="Kyozuka J."/>
            <person name="Lagercrantz U."/>
            <person name="Lin S.S."/>
            <person name="Lindquist E."/>
            <person name="Lipzen A.M."/>
            <person name="Lu C.W."/>
            <person name="De Luna E."/>
            <person name="Martienssen R.A."/>
            <person name="Minamino N."/>
            <person name="Mizutani M."/>
            <person name="Mizutani M."/>
            <person name="Mochizuki N."/>
            <person name="Monte I."/>
            <person name="Mosher R."/>
            <person name="Nagasaki H."/>
            <person name="Nakagami H."/>
            <person name="Naramoto S."/>
            <person name="Nishitani K."/>
            <person name="Ohtani M."/>
            <person name="Okamoto T."/>
            <person name="Okumura M."/>
            <person name="Phillips J."/>
            <person name="Pollak B."/>
            <person name="Reinders A."/>
            <person name="Rovekamp M."/>
            <person name="Sano R."/>
            <person name="Sawa S."/>
            <person name="Schmid M.W."/>
            <person name="Shirakawa M."/>
            <person name="Solano R."/>
            <person name="Spunde A."/>
            <person name="Suetsugu N."/>
            <person name="Sugano S."/>
            <person name="Sugiyama A."/>
            <person name="Sun R."/>
            <person name="Suzuki Y."/>
            <person name="Takenaka M."/>
            <person name="Takezawa D."/>
            <person name="Tomogane H."/>
            <person name="Tsuzuki M."/>
            <person name="Ueda T."/>
            <person name="Umeda M."/>
            <person name="Ward J.M."/>
            <person name="Watanabe Y."/>
            <person name="Yazaki K."/>
            <person name="Yokoyama R."/>
            <person name="Yoshitake Y."/>
            <person name="Yotsui I."/>
            <person name="Zachgo S."/>
            <person name="Schmutz J."/>
        </authorList>
    </citation>
    <scope>NUCLEOTIDE SEQUENCE [LARGE SCALE GENOMIC DNA]</scope>
    <source>
        <strain evidence="3">Tak-1</strain>
    </source>
</reference>
<dbReference type="Proteomes" id="UP000244005">
    <property type="component" value="Unassembled WGS sequence"/>
</dbReference>
<evidence type="ECO:0000313" key="3">
    <source>
        <dbReference type="Proteomes" id="UP000244005"/>
    </source>
</evidence>
<feature type="region of interest" description="Disordered" evidence="1">
    <location>
        <begin position="1"/>
        <end position="54"/>
    </location>
</feature>
<evidence type="ECO:0000313" key="2">
    <source>
        <dbReference type="EMBL" id="PTQ33730.1"/>
    </source>
</evidence>
<sequence length="91" mass="10741">MQSLAEQRAGQRGRCREVSQGWGEGEGAKQREEREEREEKKREREREREEEEEEEEVVCLNRTDCQACIDNSFFLYNVLSKAMMPCPLLSL</sequence>
<proteinExistence type="predicted"/>
<dbReference type="AlphaFoldDB" id="A0A2R6WIP4"/>